<dbReference type="InterPro" id="IPR001647">
    <property type="entry name" value="HTH_TetR"/>
</dbReference>
<keyword evidence="2 3" id="KW-0238">DNA-binding</keyword>
<dbReference type="Pfam" id="PF00440">
    <property type="entry name" value="TetR_N"/>
    <property type="match status" value="1"/>
</dbReference>
<accession>A0ABS3MY10</accession>
<dbReference type="Proteomes" id="UP000663981">
    <property type="component" value="Unassembled WGS sequence"/>
</dbReference>
<evidence type="ECO:0000259" key="4">
    <source>
        <dbReference type="PROSITE" id="PS50977"/>
    </source>
</evidence>
<dbReference type="PROSITE" id="PS50977">
    <property type="entry name" value="HTH_TETR_2"/>
    <property type="match status" value="1"/>
</dbReference>
<reference evidence="5 6" key="1">
    <citation type="submission" date="2021-03" db="EMBL/GenBank/DDBJ databases">
        <title>Whole genome sequence of Metabacillus bambusae BG109.</title>
        <authorList>
            <person name="Jeong J.W."/>
        </authorList>
    </citation>
    <scope>NUCLEOTIDE SEQUENCE [LARGE SCALE GENOMIC DNA]</scope>
    <source>
        <strain evidence="5 6">BG109</strain>
    </source>
</reference>
<feature type="domain" description="HTH tetR-type" evidence="4">
    <location>
        <begin position="10"/>
        <end position="70"/>
    </location>
</feature>
<protein>
    <submittedName>
        <fullName evidence="5">TetR/AcrR family transcriptional regulator</fullName>
    </submittedName>
</protein>
<dbReference type="SUPFAM" id="SSF46689">
    <property type="entry name" value="Homeodomain-like"/>
    <property type="match status" value="1"/>
</dbReference>
<gene>
    <name evidence="5" type="ORF">I7822_03500</name>
</gene>
<dbReference type="PANTHER" id="PTHR43479">
    <property type="entry name" value="ACREF/ENVCD OPERON REPRESSOR-RELATED"/>
    <property type="match status" value="1"/>
</dbReference>
<dbReference type="RefSeq" id="WP_207975390.1">
    <property type="nucleotide sequence ID" value="NZ_JAGDEL010000002.1"/>
</dbReference>
<dbReference type="Gene3D" id="1.10.357.10">
    <property type="entry name" value="Tetracycline Repressor, domain 2"/>
    <property type="match status" value="1"/>
</dbReference>
<dbReference type="InterPro" id="IPR050624">
    <property type="entry name" value="HTH-type_Tx_Regulator"/>
</dbReference>
<dbReference type="PRINTS" id="PR00455">
    <property type="entry name" value="HTHTETR"/>
</dbReference>
<dbReference type="InterPro" id="IPR039532">
    <property type="entry name" value="TetR_C_Firmicutes"/>
</dbReference>
<evidence type="ECO:0000256" key="3">
    <source>
        <dbReference type="PROSITE-ProRule" id="PRU00335"/>
    </source>
</evidence>
<proteinExistence type="predicted"/>
<dbReference type="PANTHER" id="PTHR43479:SF7">
    <property type="entry name" value="TETR-FAMILY TRANSCRIPTIONAL REGULATOR"/>
    <property type="match status" value="1"/>
</dbReference>
<dbReference type="EMBL" id="JAGDEL010000002">
    <property type="protein sequence ID" value="MBO1510754.1"/>
    <property type="molecule type" value="Genomic_DNA"/>
</dbReference>
<keyword evidence="6" id="KW-1185">Reference proteome</keyword>
<organism evidence="5 6">
    <name type="scientific">Metabacillus bambusae</name>
    <dbReference type="NCBI Taxonomy" id="2795218"/>
    <lineage>
        <taxon>Bacteria</taxon>
        <taxon>Bacillati</taxon>
        <taxon>Bacillota</taxon>
        <taxon>Bacilli</taxon>
        <taxon>Bacillales</taxon>
        <taxon>Bacillaceae</taxon>
        <taxon>Metabacillus</taxon>
    </lineage>
</organism>
<feature type="DNA-binding region" description="H-T-H motif" evidence="3">
    <location>
        <begin position="33"/>
        <end position="52"/>
    </location>
</feature>
<sequence>MAKKTDLRVIRTKKVIKEALLKLIQEKGFSTLTIQDIADEAIINRATFYLHYQDKYDLLEQVSHTFLKELMDVITFSFHIEKGEVNVERFQITLKRVFENIEKNRDFYQVMFGPNGVQDFSIKVEKFVFEKFEDKFKEMVGDLSKLNIPSDFVLNFICSAYVGVVRWWIKEDFCYSPEYMAKLLAKLITRGPMNAIGYKIDFNEESE</sequence>
<evidence type="ECO:0000256" key="1">
    <source>
        <dbReference type="ARBA" id="ARBA00022491"/>
    </source>
</evidence>
<dbReference type="Pfam" id="PF14278">
    <property type="entry name" value="TetR_C_8"/>
    <property type="match status" value="1"/>
</dbReference>
<keyword evidence="1" id="KW-0678">Repressor</keyword>
<comment type="caution">
    <text evidence="5">The sequence shown here is derived from an EMBL/GenBank/DDBJ whole genome shotgun (WGS) entry which is preliminary data.</text>
</comment>
<dbReference type="InterPro" id="IPR009057">
    <property type="entry name" value="Homeodomain-like_sf"/>
</dbReference>
<evidence type="ECO:0000256" key="2">
    <source>
        <dbReference type="ARBA" id="ARBA00023125"/>
    </source>
</evidence>
<name>A0ABS3MY10_9BACI</name>
<evidence type="ECO:0000313" key="6">
    <source>
        <dbReference type="Proteomes" id="UP000663981"/>
    </source>
</evidence>
<evidence type="ECO:0000313" key="5">
    <source>
        <dbReference type="EMBL" id="MBO1510754.1"/>
    </source>
</evidence>